<evidence type="ECO:0000313" key="4">
    <source>
        <dbReference type="Proteomes" id="UP000274131"/>
    </source>
</evidence>
<feature type="compositionally biased region" description="Basic and acidic residues" evidence="1">
    <location>
        <begin position="100"/>
        <end position="109"/>
    </location>
</feature>
<keyword evidence="2" id="KW-0812">Transmembrane</keyword>
<accession>A0A0N4VDC6</accession>
<sequence>MSMLYGLPKNLVIGVVGFVIGYSATFTFIVCIYYFIKYQNDIGAFENCPARMGEWGDAVLDFFARAGHCLTLPCRRFNEDYRDRLQSPIRSPLRSAPRLPPRDYQRTRL</sequence>
<keyword evidence="4" id="KW-1185">Reference proteome</keyword>
<gene>
    <name evidence="3" type="ORF">EVEC_LOCUS8089</name>
</gene>
<organism evidence="5">
    <name type="scientific">Enterobius vermicularis</name>
    <name type="common">Human pinworm</name>
    <dbReference type="NCBI Taxonomy" id="51028"/>
    <lineage>
        <taxon>Eukaryota</taxon>
        <taxon>Metazoa</taxon>
        <taxon>Ecdysozoa</taxon>
        <taxon>Nematoda</taxon>
        <taxon>Chromadorea</taxon>
        <taxon>Rhabditida</taxon>
        <taxon>Spirurina</taxon>
        <taxon>Oxyuridomorpha</taxon>
        <taxon>Oxyuroidea</taxon>
        <taxon>Oxyuridae</taxon>
        <taxon>Enterobius</taxon>
    </lineage>
</organism>
<feature type="compositionally biased region" description="Low complexity" evidence="1">
    <location>
        <begin position="88"/>
        <end position="97"/>
    </location>
</feature>
<dbReference type="Proteomes" id="UP000274131">
    <property type="component" value="Unassembled WGS sequence"/>
</dbReference>
<protein>
    <submittedName>
        <fullName evidence="5">Aa_trans domain-containing protein</fullName>
    </submittedName>
</protein>
<evidence type="ECO:0000313" key="3">
    <source>
        <dbReference type="EMBL" id="VDD93338.1"/>
    </source>
</evidence>
<keyword evidence="2" id="KW-1133">Transmembrane helix</keyword>
<reference evidence="5" key="1">
    <citation type="submission" date="2017-02" db="UniProtKB">
        <authorList>
            <consortium name="WormBaseParasite"/>
        </authorList>
    </citation>
    <scope>IDENTIFICATION</scope>
</reference>
<keyword evidence="2" id="KW-0472">Membrane</keyword>
<dbReference type="EMBL" id="UXUI01009256">
    <property type="protein sequence ID" value="VDD93338.1"/>
    <property type="molecule type" value="Genomic_DNA"/>
</dbReference>
<dbReference type="WBParaSite" id="EVEC_0000860501-mRNA-1">
    <property type="protein sequence ID" value="EVEC_0000860501-mRNA-1"/>
    <property type="gene ID" value="EVEC_0000860501"/>
</dbReference>
<feature type="region of interest" description="Disordered" evidence="1">
    <location>
        <begin position="88"/>
        <end position="109"/>
    </location>
</feature>
<reference evidence="3 4" key="2">
    <citation type="submission" date="2018-10" db="EMBL/GenBank/DDBJ databases">
        <authorList>
            <consortium name="Pathogen Informatics"/>
        </authorList>
    </citation>
    <scope>NUCLEOTIDE SEQUENCE [LARGE SCALE GENOMIC DNA]</scope>
</reference>
<feature type="transmembrane region" description="Helical" evidence="2">
    <location>
        <begin position="12"/>
        <end position="36"/>
    </location>
</feature>
<evidence type="ECO:0000313" key="5">
    <source>
        <dbReference type="WBParaSite" id="EVEC_0000860501-mRNA-1"/>
    </source>
</evidence>
<dbReference type="AlphaFoldDB" id="A0A0N4VDC6"/>
<proteinExistence type="predicted"/>
<evidence type="ECO:0000256" key="1">
    <source>
        <dbReference type="SAM" id="MobiDB-lite"/>
    </source>
</evidence>
<evidence type="ECO:0000256" key="2">
    <source>
        <dbReference type="SAM" id="Phobius"/>
    </source>
</evidence>
<name>A0A0N4VDC6_ENTVE</name>